<feature type="compositionally biased region" description="Polar residues" evidence="1">
    <location>
        <begin position="57"/>
        <end position="71"/>
    </location>
</feature>
<dbReference type="EMBL" id="JBHFFA010000004">
    <property type="protein sequence ID" value="KAL2630464.1"/>
    <property type="molecule type" value="Genomic_DNA"/>
</dbReference>
<organism evidence="2 3">
    <name type="scientific">Riccia fluitans</name>
    <dbReference type="NCBI Taxonomy" id="41844"/>
    <lineage>
        <taxon>Eukaryota</taxon>
        <taxon>Viridiplantae</taxon>
        <taxon>Streptophyta</taxon>
        <taxon>Embryophyta</taxon>
        <taxon>Marchantiophyta</taxon>
        <taxon>Marchantiopsida</taxon>
        <taxon>Marchantiidae</taxon>
        <taxon>Marchantiales</taxon>
        <taxon>Ricciaceae</taxon>
        <taxon>Riccia</taxon>
    </lineage>
</organism>
<evidence type="ECO:0000313" key="2">
    <source>
        <dbReference type="EMBL" id="KAL2630464.1"/>
    </source>
</evidence>
<feature type="compositionally biased region" description="Low complexity" evidence="1">
    <location>
        <begin position="28"/>
        <end position="47"/>
    </location>
</feature>
<keyword evidence="3" id="KW-1185">Reference proteome</keyword>
<reference evidence="2 3" key="1">
    <citation type="submission" date="2024-09" db="EMBL/GenBank/DDBJ databases">
        <title>Chromosome-scale assembly of Riccia fluitans.</title>
        <authorList>
            <person name="Paukszto L."/>
            <person name="Sawicki J."/>
            <person name="Karawczyk K."/>
            <person name="Piernik-Szablinska J."/>
            <person name="Szczecinska M."/>
            <person name="Mazdziarz M."/>
        </authorList>
    </citation>
    <scope>NUCLEOTIDE SEQUENCE [LARGE SCALE GENOMIC DNA]</scope>
    <source>
        <strain evidence="2">Rf_01</strain>
        <tissue evidence="2">Aerial parts of the thallus</tissue>
    </source>
</reference>
<feature type="region of interest" description="Disordered" evidence="1">
    <location>
        <begin position="1"/>
        <end position="166"/>
    </location>
</feature>
<feature type="compositionally biased region" description="Low complexity" evidence="1">
    <location>
        <begin position="133"/>
        <end position="148"/>
    </location>
</feature>
<protein>
    <submittedName>
        <fullName evidence="2">Uncharacterized protein</fullName>
    </submittedName>
</protein>
<proteinExistence type="predicted"/>
<name>A0ABD1YJ82_9MARC</name>
<comment type="caution">
    <text evidence="2">The sequence shown here is derived from an EMBL/GenBank/DDBJ whole genome shotgun (WGS) entry which is preliminary data.</text>
</comment>
<feature type="compositionally biased region" description="Basic and acidic residues" evidence="1">
    <location>
        <begin position="13"/>
        <end position="27"/>
    </location>
</feature>
<accession>A0ABD1YJ82</accession>
<sequence>MVGPEGKIVSDVNLKDALRLSPEEKSESNTTSSKEGSSSSQGGSPSSMQAERLRPTQPKNGSRDPSNTAKFSDQILGGNEWPLLGNQENDSKQDRTEDYSGKRGDLSSHAEGNSRRGKRILTPGKPAEEGNRSNKGGNCKNNGKSSRNPEPEVSFIPMNQRNPSWA</sequence>
<feature type="compositionally biased region" description="Basic and acidic residues" evidence="1">
    <location>
        <begin position="89"/>
        <end position="114"/>
    </location>
</feature>
<gene>
    <name evidence="2" type="ORF">R1flu_015150</name>
</gene>
<dbReference type="Proteomes" id="UP001605036">
    <property type="component" value="Unassembled WGS sequence"/>
</dbReference>
<evidence type="ECO:0000256" key="1">
    <source>
        <dbReference type="SAM" id="MobiDB-lite"/>
    </source>
</evidence>
<evidence type="ECO:0000313" key="3">
    <source>
        <dbReference type="Proteomes" id="UP001605036"/>
    </source>
</evidence>
<feature type="compositionally biased region" description="Polar residues" evidence="1">
    <location>
        <begin position="157"/>
        <end position="166"/>
    </location>
</feature>
<dbReference type="AlphaFoldDB" id="A0ABD1YJ82"/>